<dbReference type="InterPro" id="IPR021109">
    <property type="entry name" value="Peptidase_aspartic_dom_sf"/>
</dbReference>
<dbReference type="SUPFAM" id="SSF50630">
    <property type="entry name" value="Acid proteases"/>
    <property type="match status" value="1"/>
</dbReference>
<accession>A0A4Q9M4S7</accession>
<dbReference type="AlphaFoldDB" id="A0A4Q9M4S7"/>
<protein>
    <recommendedName>
        <fullName evidence="2">Peptidase A2 domain-containing protein</fullName>
    </recommendedName>
</protein>
<proteinExistence type="predicted"/>
<evidence type="ECO:0008006" key="2">
    <source>
        <dbReference type="Google" id="ProtNLM"/>
    </source>
</evidence>
<dbReference type="Proteomes" id="UP000292957">
    <property type="component" value="Unassembled WGS sequence"/>
</dbReference>
<dbReference type="Gene3D" id="2.40.70.10">
    <property type="entry name" value="Acid Proteases"/>
    <property type="match status" value="1"/>
</dbReference>
<evidence type="ECO:0000313" key="1">
    <source>
        <dbReference type="EMBL" id="TBU21914.1"/>
    </source>
</evidence>
<dbReference type="OrthoDB" id="2758461at2759"/>
<dbReference type="EMBL" id="ML143568">
    <property type="protein sequence ID" value="TBU21914.1"/>
    <property type="molecule type" value="Genomic_DNA"/>
</dbReference>
<name>A0A4Q9M4S7_9APHY</name>
<dbReference type="CDD" id="cd00303">
    <property type="entry name" value="retropepsin_like"/>
    <property type="match status" value="1"/>
</dbReference>
<organism evidence="1">
    <name type="scientific">Dichomitus squalens</name>
    <dbReference type="NCBI Taxonomy" id="114155"/>
    <lineage>
        <taxon>Eukaryota</taxon>
        <taxon>Fungi</taxon>
        <taxon>Dikarya</taxon>
        <taxon>Basidiomycota</taxon>
        <taxon>Agaricomycotina</taxon>
        <taxon>Agaricomycetes</taxon>
        <taxon>Polyporales</taxon>
        <taxon>Polyporaceae</taxon>
        <taxon>Dichomitus</taxon>
    </lineage>
</organism>
<sequence>MKYKDAPIDFIVDTGSELNIISKDVYDTFEGLMINPAEAVTMRDANGGSSKLLGLVREIPLKVGPIYTPIDAYVSSSPAFAGVLGRPWQREHQIGIEEREDGTYLTF</sequence>
<feature type="non-terminal residue" evidence="1">
    <location>
        <position position="107"/>
    </location>
</feature>
<dbReference type="Pfam" id="PF13650">
    <property type="entry name" value="Asp_protease_2"/>
    <property type="match status" value="1"/>
</dbReference>
<gene>
    <name evidence="1" type="ORF">BD311DRAFT_677247</name>
</gene>
<reference evidence="1" key="1">
    <citation type="submission" date="2019-01" db="EMBL/GenBank/DDBJ databases">
        <title>Draft genome sequences of three monokaryotic isolates of the white-rot basidiomycete fungus Dichomitus squalens.</title>
        <authorList>
            <consortium name="DOE Joint Genome Institute"/>
            <person name="Lopez S.C."/>
            <person name="Andreopoulos B."/>
            <person name="Pangilinan J."/>
            <person name="Lipzen A."/>
            <person name="Riley R."/>
            <person name="Ahrendt S."/>
            <person name="Ng V."/>
            <person name="Barry K."/>
            <person name="Daum C."/>
            <person name="Grigoriev I.V."/>
            <person name="Hilden K.S."/>
            <person name="Makela M.R."/>
            <person name="de Vries R.P."/>
        </authorList>
    </citation>
    <scope>NUCLEOTIDE SEQUENCE [LARGE SCALE GENOMIC DNA]</scope>
    <source>
        <strain evidence="1">OM18370.1</strain>
    </source>
</reference>